<organism evidence="5 6">
    <name type="scientific">Pichia kluyveri</name>
    <name type="common">Yeast</name>
    <dbReference type="NCBI Taxonomy" id="36015"/>
    <lineage>
        <taxon>Eukaryota</taxon>
        <taxon>Fungi</taxon>
        <taxon>Dikarya</taxon>
        <taxon>Ascomycota</taxon>
        <taxon>Saccharomycotina</taxon>
        <taxon>Pichiomycetes</taxon>
        <taxon>Pichiales</taxon>
        <taxon>Pichiaceae</taxon>
        <taxon>Pichia</taxon>
    </lineage>
</organism>
<accession>A0AAV5RAB7</accession>
<dbReference type="PANTHER" id="PTHR11808:SF35">
    <property type="entry name" value="CYSTATHIONINE GAMMA-SYNTHASE (AFU_ORTHOLOGUE AFUA_7G01590)"/>
    <property type="match status" value="1"/>
</dbReference>
<dbReference type="InterPro" id="IPR015422">
    <property type="entry name" value="PyrdxlP-dep_Trfase_small"/>
</dbReference>
<reference evidence="5 6" key="1">
    <citation type="journal article" date="2023" name="Elife">
        <title>Identification of key yeast species and microbe-microbe interactions impacting larval growth of Drosophila in the wild.</title>
        <authorList>
            <person name="Mure A."/>
            <person name="Sugiura Y."/>
            <person name="Maeda R."/>
            <person name="Honda K."/>
            <person name="Sakurai N."/>
            <person name="Takahashi Y."/>
            <person name="Watada M."/>
            <person name="Katoh T."/>
            <person name="Gotoh A."/>
            <person name="Gotoh Y."/>
            <person name="Taniguchi I."/>
            <person name="Nakamura K."/>
            <person name="Hayashi T."/>
            <person name="Katayama T."/>
            <person name="Uemura T."/>
            <person name="Hattori Y."/>
        </authorList>
    </citation>
    <scope>NUCLEOTIDE SEQUENCE [LARGE SCALE GENOMIC DNA]</scope>
    <source>
        <strain evidence="5 6">PK-24</strain>
    </source>
</reference>
<dbReference type="AlphaFoldDB" id="A0AAV5RAB7"/>
<comment type="caution">
    <text evidence="5">The sequence shown here is derived from an EMBL/GenBank/DDBJ whole genome shotgun (WGS) entry which is preliminary data.</text>
</comment>
<dbReference type="Pfam" id="PF01053">
    <property type="entry name" value="Cys_Met_Meta_PP"/>
    <property type="match status" value="1"/>
</dbReference>
<proteinExistence type="inferred from homology"/>
<dbReference type="GO" id="GO:0016846">
    <property type="term" value="F:carbon-sulfur lyase activity"/>
    <property type="evidence" value="ECO:0007669"/>
    <property type="project" value="TreeGrafter"/>
</dbReference>
<dbReference type="GO" id="GO:0005737">
    <property type="term" value="C:cytoplasm"/>
    <property type="evidence" value="ECO:0007669"/>
    <property type="project" value="TreeGrafter"/>
</dbReference>
<dbReference type="Gene3D" id="3.90.1150.10">
    <property type="entry name" value="Aspartate Aminotransferase, domain 1"/>
    <property type="match status" value="1"/>
</dbReference>
<evidence type="ECO:0000313" key="6">
    <source>
        <dbReference type="Proteomes" id="UP001378960"/>
    </source>
</evidence>
<sequence>MRLTIDEKLSVLDYLHGPPAHTQRETIQYFNNYTNLKISQSTLSNWLTNEYQLRKLVNDNPNLKNFKKKPVYKRIRHEKLNNNETLDDNNNNEEEILDIGFSTKLIHSHDWMKSFDWMMEGIDQISPPIQPISPQILQQQYPLQQNQQQFQQQQQQQQTMSNNPSLPPTSSVSTTLAIENILENITNGHVTLYNSGSSAIMGILTYINPKTIYISDSGSKGTYNVVKLLKKLTNLSIIPLLENIEILPNSVIILESPMNPIGYVQDILHYSKLIENSNIKTCYLIVDSTLAPPPLQSPFDHGAKFIVYSAVKYLSGVSDLSAGFIVSLKKNDKLGLINERNALNTSIANFDSFLLLRSLRSYKMRIFTQCDNTKLIISYLIDNFNKYKKILKTIHHSSLQLNKSLIKSQLNNYYNPVFALEFINDIIPNQLLKKFNFLSTNPVMEGGETLVELITNNPNFIYSNDLNYKNMLRFSVGCEDYQDIIRDIDQALLLSIN</sequence>
<comment type="similarity">
    <text evidence="3">Belongs to the trans-sulfuration enzymes family.</text>
</comment>
<comment type="cofactor">
    <cofactor evidence="1 3">
        <name>pyridoxal 5'-phosphate</name>
        <dbReference type="ChEBI" id="CHEBI:597326"/>
    </cofactor>
</comment>
<dbReference type="EMBL" id="BTGB01000009">
    <property type="protein sequence ID" value="GMM47561.1"/>
    <property type="molecule type" value="Genomic_DNA"/>
</dbReference>
<evidence type="ECO:0000256" key="2">
    <source>
        <dbReference type="ARBA" id="ARBA00022898"/>
    </source>
</evidence>
<dbReference type="InterPro" id="IPR015421">
    <property type="entry name" value="PyrdxlP-dep_Trfase_major"/>
</dbReference>
<keyword evidence="6" id="KW-1185">Reference proteome</keyword>
<dbReference type="Gene3D" id="3.40.640.10">
    <property type="entry name" value="Type I PLP-dependent aspartate aminotransferase-like (Major domain)"/>
    <property type="match status" value="1"/>
</dbReference>
<evidence type="ECO:0000313" key="5">
    <source>
        <dbReference type="EMBL" id="GMM47561.1"/>
    </source>
</evidence>
<evidence type="ECO:0000256" key="3">
    <source>
        <dbReference type="RuleBase" id="RU362118"/>
    </source>
</evidence>
<evidence type="ECO:0000256" key="1">
    <source>
        <dbReference type="ARBA" id="ARBA00001933"/>
    </source>
</evidence>
<keyword evidence="2 3" id="KW-0663">Pyridoxal phosphate</keyword>
<dbReference type="GO" id="GO:0019346">
    <property type="term" value="P:transsulfuration"/>
    <property type="evidence" value="ECO:0007669"/>
    <property type="project" value="InterPro"/>
</dbReference>
<dbReference type="SUPFAM" id="SSF53383">
    <property type="entry name" value="PLP-dependent transferases"/>
    <property type="match status" value="1"/>
</dbReference>
<name>A0AAV5RAB7_PICKL</name>
<dbReference type="InterPro" id="IPR015424">
    <property type="entry name" value="PyrdxlP-dep_Trfase"/>
</dbReference>
<dbReference type="InterPro" id="IPR000277">
    <property type="entry name" value="Cys/Met-Metab_PyrdxlP-dep_enz"/>
</dbReference>
<dbReference type="PANTHER" id="PTHR11808">
    <property type="entry name" value="TRANS-SULFURATION ENZYME FAMILY MEMBER"/>
    <property type="match status" value="1"/>
</dbReference>
<dbReference type="GO" id="GO:0030170">
    <property type="term" value="F:pyridoxal phosphate binding"/>
    <property type="evidence" value="ECO:0007669"/>
    <property type="project" value="InterPro"/>
</dbReference>
<gene>
    <name evidence="5" type="ORF">DAPK24_041590</name>
</gene>
<feature type="region of interest" description="Disordered" evidence="4">
    <location>
        <begin position="140"/>
        <end position="171"/>
    </location>
</feature>
<evidence type="ECO:0000256" key="4">
    <source>
        <dbReference type="SAM" id="MobiDB-lite"/>
    </source>
</evidence>
<dbReference type="Proteomes" id="UP001378960">
    <property type="component" value="Unassembled WGS sequence"/>
</dbReference>
<protein>
    <submittedName>
        <fullName evidence="5">Uncharacterized protein</fullName>
    </submittedName>
</protein>